<keyword evidence="7" id="KW-1005">Bacterial flagellum biogenesis</keyword>
<gene>
    <name evidence="11" type="ORF">ENV52_05415</name>
</gene>
<keyword evidence="9" id="KW-0472">Membrane</keyword>
<dbReference type="GO" id="GO:0006935">
    <property type="term" value="P:chemotaxis"/>
    <property type="evidence" value="ECO:0007669"/>
    <property type="project" value="UniProtKB-KW"/>
</dbReference>
<evidence type="ECO:0000256" key="5">
    <source>
        <dbReference type="ARBA" id="ARBA00022475"/>
    </source>
</evidence>
<comment type="similarity">
    <text evidence="2">Belongs to the FliJ family.</text>
</comment>
<keyword evidence="8" id="KW-0653">Protein transport</keyword>
<proteinExistence type="inferred from homology"/>
<keyword evidence="6" id="KW-0145">Chemotaxis</keyword>
<evidence type="ECO:0000256" key="6">
    <source>
        <dbReference type="ARBA" id="ARBA00022500"/>
    </source>
</evidence>
<evidence type="ECO:0000256" key="2">
    <source>
        <dbReference type="ARBA" id="ARBA00010004"/>
    </source>
</evidence>
<dbReference type="GO" id="GO:0005886">
    <property type="term" value="C:plasma membrane"/>
    <property type="evidence" value="ECO:0007669"/>
    <property type="project" value="UniProtKB-SubCell"/>
</dbReference>
<dbReference type="InterPro" id="IPR012823">
    <property type="entry name" value="Flagell_FliJ"/>
</dbReference>
<dbReference type="AlphaFoldDB" id="A0A7V6A2V2"/>
<dbReference type="GO" id="GO:0009288">
    <property type="term" value="C:bacterial-type flagellum"/>
    <property type="evidence" value="ECO:0007669"/>
    <property type="project" value="InterPro"/>
</dbReference>
<dbReference type="InterPro" id="IPR053716">
    <property type="entry name" value="Flag_assembly_chemotaxis_eff"/>
</dbReference>
<evidence type="ECO:0000256" key="10">
    <source>
        <dbReference type="ARBA" id="ARBA00023225"/>
    </source>
</evidence>
<keyword evidence="5" id="KW-1003">Cell membrane</keyword>
<dbReference type="EMBL" id="DTGR01000081">
    <property type="protein sequence ID" value="HHS29125.1"/>
    <property type="molecule type" value="Genomic_DNA"/>
</dbReference>
<keyword evidence="10" id="KW-1006">Bacterial flagellum protein export</keyword>
<evidence type="ECO:0000256" key="1">
    <source>
        <dbReference type="ARBA" id="ARBA00004413"/>
    </source>
</evidence>
<evidence type="ECO:0000256" key="9">
    <source>
        <dbReference type="ARBA" id="ARBA00023136"/>
    </source>
</evidence>
<evidence type="ECO:0000256" key="8">
    <source>
        <dbReference type="ARBA" id="ARBA00022927"/>
    </source>
</evidence>
<evidence type="ECO:0000256" key="7">
    <source>
        <dbReference type="ARBA" id="ARBA00022795"/>
    </source>
</evidence>
<accession>A0A7V6A2V2</accession>
<sequence length="147" mass="17577">MNAGGRFRFSLETVLKVKNLREDQARLELSRAYSQLVRCRQALADTEAHISETLSHLNDSRNWRASEYQMAFSYLEHLKLAREGWQERVAQEEKVVQEKTRVLEKCHQERRLLENLRGKKYLEFRRELTKFLESQNEAIVLARWSRP</sequence>
<evidence type="ECO:0000256" key="3">
    <source>
        <dbReference type="ARBA" id="ARBA00020392"/>
    </source>
</evidence>
<evidence type="ECO:0000256" key="4">
    <source>
        <dbReference type="ARBA" id="ARBA00022448"/>
    </source>
</evidence>
<comment type="subcellular location">
    <subcellularLocation>
        <location evidence="1">Cell membrane</location>
        <topology evidence="1">Peripheral membrane protein</topology>
        <orientation evidence="1">Cytoplasmic side</orientation>
    </subcellularLocation>
</comment>
<dbReference type="GO" id="GO:0071973">
    <property type="term" value="P:bacterial-type flagellum-dependent cell motility"/>
    <property type="evidence" value="ECO:0007669"/>
    <property type="project" value="InterPro"/>
</dbReference>
<evidence type="ECO:0000313" key="11">
    <source>
        <dbReference type="EMBL" id="HHS29125.1"/>
    </source>
</evidence>
<dbReference type="Pfam" id="PF02050">
    <property type="entry name" value="FliJ"/>
    <property type="match status" value="1"/>
</dbReference>
<reference evidence="11" key="1">
    <citation type="journal article" date="2020" name="mSystems">
        <title>Genome- and Community-Level Interaction Insights into Carbon Utilization and Element Cycling Functions of Hydrothermarchaeota in Hydrothermal Sediment.</title>
        <authorList>
            <person name="Zhou Z."/>
            <person name="Liu Y."/>
            <person name="Xu W."/>
            <person name="Pan J."/>
            <person name="Luo Z.H."/>
            <person name="Li M."/>
        </authorList>
    </citation>
    <scope>NUCLEOTIDE SEQUENCE [LARGE SCALE GENOMIC DNA]</scope>
    <source>
        <strain evidence="11">SpSt-767</strain>
    </source>
</reference>
<comment type="caution">
    <text evidence="11">The sequence shown here is derived from an EMBL/GenBank/DDBJ whole genome shotgun (WGS) entry which is preliminary data.</text>
</comment>
<name>A0A7V6A2V2_9BACT</name>
<dbReference type="GO" id="GO:0044781">
    <property type="term" value="P:bacterial-type flagellum organization"/>
    <property type="evidence" value="ECO:0007669"/>
    <property type="project" value="UniProtKB-KW"/>
</dbReference>
<organism evidence="11">
    <name type="scientific">Desulfobacca acetoxidans</name>
    <dbReference type="NCBI Taxonomy" id="60893"/>
    <lineage>
        <taxon>Bacteria</taxon>
        <taxon>Pseudomonadati</taxon>
        <taxon>Thermodesulfobacteriota</taxon>
        <taxon>Desulfobaccia</taxon>
        <taxon>Desulfobaccales</taxon>
        <taxon>Desulfobaccaceae</taxon>
        <taxon>Desulfobacca</taxon>
    </lineage>
</organism>
<protein>
    <recommendedName>
        <fullName evidence="3">Flagellar FliJ protein</fullName>
    </recommendedName>
</protein>
<dbReference type="GO" id="GO:0015031">
    <property type="term" value="P:protein transport"/>
    <property type="evidence" value="ECO:0007669"/>
    <property type="project" value="UniProtKB-KW"/>
</dbReference>
<dbReference type="Gene3D" id="1.10.287.1700">
    <property type="match status" value="1"/>
</dbReference>
<keyword evidence="4" id="KW-0813">Transport</keyword>